<dbReference type="SUPFAM" id="SSF63829">
    <property type="entry name" value="Calcium-dependent phosphotriesterase"/>
    <property type="match status" value="1"/>
</dbReference>
<dbReference type="RefSeq" id="WP_377163220.1">
    <property type="nucleotide sequence ID" value="NZ_JBHSMQ010000001.1"/>
</dbReference>
<keyword evidence="2 4" id="KW-0479">Metal-binding</keyword>
<dbReference type="InterPro" id="IPR011042">
    <property type="entry name" value="6-blade_b-propeller_TolB-like"/>
</dbReference>
<evidence type="ECO:0000256" key="3">
    <source>
        <dbReference type="ARBA" id="ARBA00023004"/>
    </source>
</evidence>
<keyword evidence="1 4" id="KW-0349">Heme</keyword>
<feature type="domain" description="Cytochrome c" evidence="5">
    <location>
        <begin position="810"/>
        <end position="947"/>
    </location>
</feature>
<dbReference type="SUPFAM" id="SSF46626">
    <property type="entry name" value="Cytochrome c"/>
    <property type="match status" value="1"/>
</dbReference>
<evidence type="ECO:0000259" key="5">
    <source>
        <dbReference type="PROSITE" id="PS51007"/>
    </source>
</evidence>
<dbReference type="InterPro" id="IPR036909">
    <property type="entry name" value="Cyt_c-like_dom_sf"/>
</dbReference>
<proteinExistence type="predicted"/>
<dbReference type="NCBIfam" id="TIGR02603">
    <property type="entry name" value="CxxCH_TIGR02603"/>
    <property type="match status" value="1"/>
</dbReference>
<dbReference type="PANTHER" id="PTHR33546:SF1">
    <property type="entry name" value="LARGE, MULTIFUNCTIONAL SECRETED PROTEIN"/>
    <property type="match status" value="1"/>
</dbReference>
<dbReference type="InterPro" id="IPR009056">
    <property type="entry name" value="Cyt_c-like_dom"/>
</dbReference>
<dbReference type="Pfam" id="PF23500">
    <property type="entry name" value="DUF7133"/>
    <property type="match status" value="1"/>
</dbReference>
<reference evidence="7" key="1">
    <citation type="journal article" date="2019" name="Int. J. Syst. Evol. Microbiol.">
        <title>The Global Catalogue of Microorganisms (GCM) 10K type strain sequencing project: providing services to taxonomists for standard genome sequencing and annotation.</title>
        <authorList>
            <consortium name="The Broad Institute Genomics Platform"/>
            <consortium name="The Broad Institute Genome Sequencing Center for Infectious Disease"/>
            <person name="Wu L."/>
            <person name="Ma J."/>
        </authorList>
    </citation>
    <scope>NUCLEOTIDE SEQUENCE [LARGE SCALE GENOMIC DNA]</scope>
    <source>
        <strain evidence="7">CGMCC 4.1469</strain>
    </source>
</reference>
<dbReference type="InterPro" id="IPR013428">
    <property type="entry name" value="Membrane-bound_put_N"/>
</dbReference>
<evidence type="ECO:0000256" key="1">
    <source>
        <dbReference type="ARBA" id="ARBA00022617"/>
    </source>
</evidence>
<protein>
    <submittedName>
        <fullName evidence="6">PVC-type heme-binding CxxCH protein</fullName>
    </submittedName>
</protein>
<sequence>MRRLLLLAAIPAFAADLPPDKGLTIPESGKRPGVVTGKASPALPKHDLPEGYQLQVVAAAPLVTHPIMGCLDDRGRLFVGDAVGVNWNKAQLEASPPNRVLLLEDTDKDGTFDKSTVFADKMTFPQGACWLNGSLYVGSPPGIWKLTDTDNDGVADQREMIVGGFDYTGNAADIHGPFLHPNGRLYWCHGRKGHKVTQKDGTLVDESLACGIWSCKPDGTDVAWHSLGCGDNPVEVDFTRDGDIIGVQNLYYSQPRGDTIIHWLYGGVYERSDQLKAIAHLPRTLETMPVMYNFGHVAVSGCCFWKSYPTKNTSAQQFMVTHFNTQRLVRMELTPSGSTYKAVENEFLKLYNPDIHLTDVMEDPRDGSLLLLDTGGWFRIGCPSSLMAKSDLLGAVYRIKPKNPQLAVQTTNDSVRKDDLQSQIAALKSNDDHTRRLALEWVAKNLPQEGEVMSVLGQLMEQELDPSSEHLLIYALRQMKPPFHSGPASDRYMSRWLLVELARHGSEKSFANEIEGSLRRLDPETSPSLADAIRRSFEVMPDGDQIASAAFTGWLKASDITQGRVSFIKQVISGHLAKPSAQSLMTAMLGHGLVDVRMAALSILAAQTSGITNDAWFPALDKLLAESPTPLVFDAIKKLKTPHFDAALQTMANDTKRPLAIRLKALDAAKSVKLAGETFTMVKGVLADAASSSAAKIQAAGMIASAPLAKPQLLEIAPLFATLGPVELKSLLGIVRKSKEPEVARAFASEIAKNPVIASQQESAYRTAFSDLPPDIFETIVLPAYNAAIAASESKKRLLGPLADKVIASGNASNGKKNFEMGKGTCIACHKIGSAGRPIGPDLSHIGAIRTERDLLESILFPSNTLARDYEAHVIETSDGQQTLGVIKSHTAEGLLVVDIAGQEKTIAHQTIAGDTTLTTSLMPQGLDQTMPETDLLDLVAWLRSLK</sequence>
<dbReference type="Proteomes" id="UP001596052">
    <property type="component" value="Unassembled WGS sequence"/>
</dbReference>
<keyword evidence="7" id="KW-1185">Reference proteome</keyword>
<accession>A0ABW0KK10</accession>
<dbReference type="Gene3D" id="1.10.760.10">
    <property type="entry name" value="Cytochrome c-like domain"/>
    <property type="match status" value="1"/>
</dbReference>
<gene>
    <name evidence="6" type="ORF">ACFQDI_02905</name>
</gene>
<comment type="caution">
    <text evidence="6">The sequence shown here is derived from an EMBL/GenBank/DDBJ whole genome shotgun (WGS) entry which is preliminary data.</text>
</comment>
<name>A0ABW0KK10_9BACT</name>
<evidence type="ECO:0000256" key="4">
    <source>
        <dbReference type="PROSITE-ProRule" id="PRU00433"/>
    </source>
</evidence>
<dbReference type="PROSITE" id="PS51007">
    <property type="entry name" value="CYTC"/>
    <property type="match status" value="1"/>
</dbReference>
<dbReference type="NCBIfam" id="TIGR02604">
    <property type="entry name" value="Piru_Ver_Nterm"/>
    <property type="match status" value="1"/>
</dbReference>
<evidence type="ECO:0000256" key="2">
    <source>
        <dbReference type="ARBA" id="ARBA00022723"/>
    </source>
</evidence>
<organism evidence="6 7">
    <name type="scientific">Prosthecobacter fluviatilis</name>
    <dbReference type="NCBI Taxonomy" id="445931"/>
    <lineage>
        <taxon>Bacteria</taxon>
        <taxon>Pseudomonadati</taxon>
        <taxon>Verrucomicrobiota</taxon>
        <taxon>Verrucomicrobiia</taxon>
        <taxon>Verrucomicrobiales</taxon>
        <taxon>Verrucomicrobiaceae</taxon>
        <taxon>Prosthecobacter</taxon>
    </lineage>
</organism>
<keyword evidence="3 4" id="KW-0408">Iron</keyword>
<dbReference type="PANTHER" id="PTHR33546">
    <property type="entry name" value="LARGE, MULTIFUNCTIONAL SECRETED PROTEIN-RELATED"/>
    <property type="match status" value="1"/>
</dbReference>
<dbReference type="Gene3D" id="2.120.10.30">
    <property type="entry name" value="TolB, C-terminal domain"/>
    <property type="match status" value="1"/>
</dbReference>
<evidence type="ECO:0000313" key="6">
    <source>
        <dbReference type="EMBL" id="MFC5453795.1"/>
    </source>
</evidence>
<evidence type="ECO:0000313" key="7">
    <source>
        <dbReference type="Proteomes" id="UP001596052"/>
    </source>
</evidence>
<dbReference type="EMBL" id="JBHSMQ010000001">
    <property type="protein sequence ID" value="MFC5453795.1"/>
    <property type="molecule type" value="Genomic_DNA"/>
</dbReference>
<dbReference type="InterPro" id="IPR055557">
    <property type="entry name" value="DUF7133"/>
</dbReference>
<dbReference type="InterPro" id="IPR013427">
    <property type="entry name" value="Haem-bd_dom_put"/>
</dbReference>